<feature type="region of interest" description="Disordered" evidence="11">
    <location>
        <begin position="101"/>
        <end position="144"/>
    </location>
</feature>
<dbReference type="PANTHER" id="PTHR13832">
    <property type="entry name" value="PROTEIN PHOSPHATASE 2C"/>
    <property type="match status" value="1"/>
</dbReference>
<dbReference type="EC" id="3.1.3.16" evidence="4"/>
<feature type="compositionally biased region" description="Acidic residues" evidence="11">
    <location>
        <begin position="108"/>
        <end position="128"/>
    </location>
</feature>
<proteinExistence type="inferred from homology"/>
<dbReference type="Pfam" id="PF00481">
    <property type="entry name" value="PP2C"/>
    <property type="match status" value="1"/>
</dbReference>
<keyword evidence="8 10" id="KW-0904">Protein phosphatase</keyword>
<dbReference type="InterPro" id="IPR001932">
    <property type="entry name" value="PPM-type_phosphatase-like_dom"/>
</dbReference>
<keyword evidence="14" id="KW-1185">Reference proteome</keyword>
<comment type="cofactor">
    <cofactor evidence="1">
        <name>Mn(2+)</name>
        <dbReference type="ChEBI" id="CHEBI:29035"/>
    </cofactor>
</comment>
<evidence type="ECO:0000256" key="3">
    <source>
        <dbReference type="ARBA" id="ARBA00006702"/>
    </source>
</evidence>
<evidence type="ECO:0000259" key="12">
    <source>
        <dbReference type="PROSITE" id="PS51746"/>
    </source>
</evidence>
<accession>A0ABP0VIZ6</accession>
<reference evidence="13" key="1">
    <citation type="submission" date="2024-02" db="EMBL/GenBank/DDBJ databases">
        <authorList>
            <consortium name="ELIXIR-Norway"/>
            <consortium name="Elixir Norway"/>
        </authorList>
    </citation>
    <scope>NUCLEOTIDE SEQUENCE</scope>
</reference>
<evidence type="ECO:0000256" key="7">
    <source>
        <dbReference type="ARBA" id="ARBA00022842"/>
    </source>
</evidence>
<dbReference type="PANTHER" id="PTHR13832:SF803">
    <property type="entry name" value="PROTEIN PHOSPHATASE 1G"/>
    <property type="match status" value="1"/>
</dbReference>
<sequence>MGAYLSQPITDLVAEDGRSSKLVYGSAAMQGWRVSQEDAHIAIEEFDKSTDTSLFAVFDGHGGPEVAQYCAQHLPNFIKSLASYQNTNIVESLEEAFLKFDNTLTKPEDEEEDEDEESSDDDMDDEDSGLLVQSSGGYEEPGRDSGCTAVVALLRGNDLYVANAGDSRCVVSRNGKAIEMSIDHKPEDEIERTRVEKAGGKVTPDGRVNGGLNLSRAIGDHAYKDNTNVSDREQMITALPDIKTLSLEIPNDKFMVIACDGIWNSLTSQQVVDFVGERIDKVQKLSTICDE</sequence>
<comment type="caution">
    <text evidence="13">The sequence shown here is derived from an EMBL/GenBank/DDBJ whole genome shotgun (WGS) entry which is preliminary data.</text>
</comment>
<evidence type="ECO:0000256" key="4">
    <source>
        <dbReference type="ARBA" id="ARBA00013081"/>
    </source>
</evidence>
<dbReference type="Gene3D" id="3.60.40.10">
    <property type="entry name" value="PPM-type phosphatase domain"/>
    <property type="match status" value="1"/>
</dbReference>
<dbReference type="InterPro" id="IPR015655">
    <property type="entry name" value="PP2C"/>
</dbReference>
<dbReference type="InterPro" id="IPR000222">
    <property type="entry name" value="PP2C_BS"/>
</dbReference>
<dbReference type="EMBL" id="CAXAQS010001033">
    <property type="protein sequence ID" value="CAK9254406.1"/>
    <property type="molecule type" value="Genomic_DNA"/>
</dbReference>
<keyword evidence="6 10" id="KW-0378">Hydrolase</keyword>
<feature type="domain" description="PPM-type phosphatase" evidence="12">
    <location>
        <begin position="23"/>
        <end position="291"/>
    </location>
</feature>
<evidence type="ECO:0000256" key="2">
    <source>
        <dbReference type="ARBA" id="ARBA00001946"/>
    </source>
</evidence>
<dbReference type="InterPro" id="IPR036457">
    <property type="entry name" value="PPM-type-like_dom_sf"/>
</dbReference>
<evidence type="ECO:0000256" key="5">
    <source>
        <dbReference type="ARBA" id="ARBA00022723"/>
    </source>
</evidence>
<dbReference type="PROSITE" id="PS01032">
    <property type="entry name" value="PPM_1"/>
    <property type="match status" value="1"/>
</dbReference>
<evidence type="ECO:0000313" key="14">
    <source>
        <dbReference type="Proteomes" id="UP001497444"/>
    </source>
</evidence>
<evidence type="ECO:0000256" key="10">
    <source>
        <dbReference type="RuleBase" id="RU003465"/>
    </source>
</evidence>
<name>A0ABP0VIZ6_9BRYO</name>
<comment type="similarity">
    <text evidence="3 10">Belongs to the PP2C family.</text>
</comment>
<dbReference type="SUPFAM" id="SSF81606">
    <property type="entry name" value="PP2C-like"/>
    <property type="match status" value="1"/>
</dbReference>
<evidence type="ECO:0000256" key="8">
    <source>
        <dbReference type="ARBA" id="ARBA00022912"/>
    </source>
</evidence>
<evidence type="ECO:0000256" key="1">
    <source>
        <dbReference type="ARBA" id="ARBA00001936"/>
    </source>
</evidence>
<dbReference type="SMART" id="SM00332">
    <property type="entry name" value="PP2Cc"/>
    <property type="match status" value="1"/>
</dbReference>
<keyword evidence="5" id="KW-0479">Metal-binding</keyword>
<organism evidence="13 14">
    <name type="scientific">Sphagnum jensenii</name>
    <dbReference type="NCBI Taxonomy" id="128206"/>
    <lineage>
        <taxon>Eukaryota</taxon>
        <taxon>Viridiplantae</taxon>
        <taxon>Streptophyta</taxon>
        <taxon>Embryophyta</taxon>
        <taxon>Bryophyta</taxon>
        <taxon>Sphagnophytina</taxon>
        <taxon>Sphagnopsida</taxon>
        <taxon>Sphagnales</taxon>
        <taxon>Sphagnaceae</taxon>
        <taxon>Sphagnum</taxon>
    </lineage>
</organism>
<evidence type="ECO:0000256" key="6">
    <source>
        <dbReference type="ARBA" id="ARBA00022801"/>
    </source>
</evidence>
<feature type="non-terminal residue" evidence="13">
    <location>
        <position position="291"/>
    </location>
</feature>
<keyword evidence="7" id="KW-0460">Magnesium</keyword>
<evidence type="ECO:0000256" key="9">
    <source>
        <dbReference type="ARBA" id="ARBA00023211"/>
    </source>
</evidence>
<dbReference type="CDD" id="cd00143">
    <property type="entry name" value="PP2Cc"/>
    <property type="match status" value="1"/>
</dbReference>
<keyword evidence="9" id="KW-0464">Manganese</keyword>
<dbReference type="Proteomes" id="UP001497444">
    <property type="component" value="Unassembled WGS sequence"/>
</dbReference>
<evidence type="ECO:0000256" key="11">
    <source>
        <dbReference type="SAM" id="MobiDB-lite"/>
    </source>
</evidence>
<gene>
    <name evidence="13" type="ORF">CSSPJE1EN1_LOCUS29784</name>
</gene>
<evidence type="ECO:0000313" key="13">
    <source>
        <dbReference type="EMBL" id="CAK9254406.1"/>
    </source>
</evidence>
<dbReference type="PROSITE" id="PS51746">
    <property type="entry name" value="PPM_2"/>
    <property type="match status" value="1"/>
</dbReference>
<protein>
    <recommendedName>
        <fullName evidence="4">protein-serine/threonine phosphatase</fullName>
        <ecNumber evidence="4">3.1.3.16</ecNumber>
    </recommendedName>
</protein>
<comment type="cofactor">
    <cofactor evidence="2">
        <name>Mg(2+)</name>
        <dbReference type="ChEBI" id="CHEBI:18420"/>
    </cofactor>
</comment>